<feature type="transmembrane region" description="Helical" evidence="1">
    <location>
        <begin position="169"/>
        <end position="189"/>
    </location>
</feature>
<gene>
    <name evidence="2" type="ORF">CSCA_3863</name>
</gene>
<feature type="transmembrane region" description="Helical" evidence="1">
    <location>
        <begin position="137"/>
        <end position="157"/>
    </location>
</feature>
<evidence type="ECO:0000313" key="2">
    <source>
        <dbReference type="EMBL" id="AKA70988.1"/>
    </source>
</evidence>
<accession>A0A0E3M7Q4</accession>
<dbReference type="KEGG" id="csq:CSCA_3863"/>
<sequence length="216" mass="24980">MLKFYIYISLLLIIIMLLFKCFYLDLYSPKKVKTIALITILVMGLRYAVLLTLFLVSNIKYLYLLKPLFFMNLIGVPLIILIVLYIFMKGHIINFSYIFIIAGVVIALYISMMLKCTCFLQSSNNLGYTMVFSQDTYIYWVYIGINTITLFLAISFINKTYTNRIGMSIVILASIVTIIEYIVWITGIVLITENIIGDMLWIIALMYALNRVKKKA</sequence>
<keyword evidence="1" id="KW-0812">Transmembrane</keyword>
<evidence type="ECO:0000313" key="3">
    <source>
        <dbReference type="Proteomes" id="UP000033115"/>
    </source>
</evidence>
<feature type="transmembrane region" description="Helical" evidence="1">
    <location>
        <begin position="6"/>
        <end position="23"/>
    </location>
</feature>
<dbReference type="AlphaFoldDB" id="A0A0E3M7Q4"/>
<keyword evidence="1" id="KW-1133">Transmembrane helix</keyword>
<keyword evidence="1" id="KW-0472">Membrane</keyword>
<feature type="transmembrane region" description="Helical" evidence="1">
    <location>
        <begin position="35"/>
        <end position="56"/>
    </location>
</feature>
<dbReference type="STRING" id="1548.CSCA_3863"/>
<protein>
    <submittedName>
        <fullName evidence="2">Uncharacterized protein</fullName>
    </submittedName>
</protein>
<name>A0A0E3M7Q4_CLOSL</name>
<dbReference type="Proteomes" id="UP000033115">
    <property type="component" value="Chromosome"/>
</dbReference>
<reference evidence="2 3" key="1">
    <citation type="journal article" date="2015" name="J. Biotechnol.">
        <title>Complete genome sequence of a malodorant-producing acetogen, Clostridium scatologenes ATCC 25775(T).</title>
        <authorList>
            <person name="Zhu Z."/>
            <person name="Guo T."/>
            <person name="Zheng H."/>
            <person name="Song T."/>
            <person name="Ouyang P."/>
            <person name="Xie J."/>
        </authorList>
    </citation>
    <scope>NUCLEOTIDE SEQUENCE [LARGE SCALE GENOMIC DNA]</scope>
    <source>
        <strain evidence="2 3">ATCC 25775</strain>
    </source>
</reference>
<dbReference type="HOGENOM" id="CLU_110614_0_0_9"/>
<feature type="transmembrane region" description="Helical" evidence="1">
    <location>
        <begin position="68"/>
        <end position="88"/>
    </location>
</feature>
<dbReference type="RefSeq" id="WP_029159163.1">
    <property type="nucleotide sequence ID" value="NZ_CP009933.1"/>
</dbReference>
<evidence type="ECO:0000256" key="1">
    <source>
        <dbReference type="SAM" id="Phobius"/>
    </source>
</evidence>
<organism evidence="2 3">
    <name type="scientific">Clostridium scatologenes</name>
    <dbReference type="NCBI Taxonomy" id="1548"/>
    <lineage>
        <taxon>Bacteria</taxon>
        <taxon>Bacillati</taxon>
        <taxon>Bacillota</taxon>
        <taxon>Clostridia</taxon>
        <taxon>Eubacteriales</taxon>
        <taxon>Clostridiaceae</taxon>
        <taxon>Clostridium</taxon>
    </lineage>
</organism>
<feature type="transmembrane region" description="Helical" evidence="1">
    <location>
        <begin position="95"/>
        <end position="114"/>
    </location>
</feature>
<proteinExistence type="predicted"/>
<feature type="transmembrane region" description="Helical" evidence="1">
    <location>
        <begin position="195"/>
        <end position="212"/>
    </location>
</feature>
<keyword evidence="3" id="KW-1185">Reference proteome</keyword>
<dbReference type="EMBL" id="CP009933">
    <property type="protein sequence ID" value="AKA70988.1"/>
    <property type="molecule type" value="Genomic_DNA"/>
</dbReference>